<dbReference type="Gene3D" id="3.40.630.30">
    <property type="match status" value="1"/>
</dbReference>
<feature type="region of interest" description="Disordered" evidence="1">
    <location>
        <begin position="1"/>
        <end position="22"/>
    </location>
</feature>
<dbReference type="EMBL" id="BAAAUT010000031">
    <property type="protein sequence ID" value="GAA3144171.1"/>
    <property type="molecule type" value="Genomic_DNA"/>
</dbReference>
<sequence>MAPSRKIPGGSGRIPTITPERLARGWSGPNGTKIRTLADGEADRWLELLELAGVEHEDVLLSALRGGALGWLLPLGLSAGRKAMKHRFLETVLERTEEAAAHAMAGLSVPLIVQDRDGHLIGALNAVSLPPPVVASAADRGVPFEVMIEALTTVVKIRAVAVDEQARGQGIGSALLTRCLQVYFQLGFHLAYGHFRAGSGLEVFYSGCGFDVLAEQSVLDFGVYLGLPFRLLPEEGERIFACVSER</sequence>
<gene>
    <name evidence="3" type="ORF">GCM10010466_39090</name>
</gene>
<dbReference type="RefSeq" id="WP_344861517.1">
    <property type="nucleotide sequence ID" value="NZ_BAAAUT010000031.1"/>
</dbReference>
<protein>
    <submittedName>
        <fullName evidence="3">GNAT family N-acetyltransferase</fullName>
    </submittedName>
</protein>
<evidence type="ECO:0000313" key="4">
    <source>
        <dbReference type="Proteomes" id="UP001500320"/>
    </source>
</evidence>
<dbReference type="Proteomes" id="UP001500320">
    <property type="component" value="Unassembled WGS sequence"/>
</dbReference>
<evidence type="ECO:0000313" key="3">
    <source>
        <dbReference type="EMBL" id="GAA3144171.1"/>
    </source>
</evidence>
<dbReference type="SUPFAM" id="SSF55729">
    <property type="entry name" value="Acyl-CoA N-acyltransferases (Nat)"/>
    <property type="match status" value="1"/>
</dbReference>
<comment type="caution">
    <text evidence="3">The sequence shown here is derived from an EMBL/GenBank/DDBJ whole genome shotgun (WGS) entry which is preliminary data.</text>
</comment>
<dbReference type="PROSITE" id="PS51186">
    <property type="entry name" value="GNAT"/>
    <property type="match status" value="1"/>
</dbReference>
<feature type="domain" description="N-acetyltransferase" evidence="2">
    <location>
        <begin position="32"/>
        <end position="230"/>
    </location>
</feature>
<dbReference type="CDD" id="cd04301">
    <property type="entry name" value="NAT_SF"/>
    <property type="match status" value="1"/>
</dbReference>
<dbReference type="InterPro" id="IPR000182">
    <property type="entry name" value="GNAT_dom"/>
</dbReference>
<reference evidence="4" key="1">
    <citation type="journal article" date="2019" name="Int. J. Syst. Evol. Microbiol.">
        <title>The Global Catalogue of Microorganisms (GCM) 10K type strain sequencing project: providing services to taxonomists for standard genome sequencing and annotation.</title>
        <authorList>
            <consortium name="The Broad Institute Genomics Platform"/>
            <consortium name="The Broad Institute Genome Sequencing Center for Infectious Disease"/>
            <person name="Wu L."/>
            <person name="Ma J."/>
        </authorList>
    </citation>
    <scope>NUCLEOTIDE SEQUENCE [LARGE SCALE GENOMIC DNA]</scope>
    <source>
        <strain evidence="4">JCM 9373</strain>
    </source>
</reference>
<accession>A0ABP6NCZ1</accession>
<evidence type="ECO:0000259" key="2">
    <source>
        <dbReference type="PROSITE" id="PS51186"/>
    </source>
</evidence>
<dbReference type="Pfam" id="PF00583">
    <property type="entry name" value="Acetyltransf_1"/>
    <property type="match status" value="1"/>
</dbReference>
<proteinExistence type="predicted"/>
<evidence type="ECO:0000256" key="1">
    <source>
        <dbReference type="SAM" id="MobiDB-lite"/>
    </source>
</evidence>
<keyword evidence="4" id="KW-1185">Reference proteome</keyword>
<name>A0ABP6NCZ1_9ACTN</name>
<organism evidence="3 4">
    <name type="scientific">Planomonospora alba</name>
    <dbReference type="NCBI Taxonomy" id="161354"/>
    <lineage>
        <taxon>Bacteria</taxon>
        <taxon>Bacillati</taxon>
        <taxon>Actinomycetota</taxon>
        <taxon>Actinomycetes</taxon>
        <taxon>Streptosporangiales</taxon>
        <taxon>Streptosporangiaceae</taxon>
        <taxon>Planomonospora</taxon>
    </lineage>
</organism>
<dbReference type="InterPro" id="IPR016181">
    <property type="entry name" value="Acyl_CoA_acyltransferase"/>
</dbReference>